<dbReference type="Pfam" id="PF01535">
    <property type="entry name" value="PPR"/>
    <property type="match status" value="2"/>
</dbReference>
<dbReference type="InterPro" id="IPR011990">
    <property type="entry name" value="TPR-like_helical_dom_sf"/>
</dbReference>
<dbReference type="PANTHER" id="PTHR24015:SF548">
    <property type="entry name" value="OS08G0340900 PROTEIN"/>
    <property type="match status" value="1"/>
</dbReference>
<dbReference type="OMA" id="CHRATAI"/>
<evidence type="ECO:0000313" key="5">
    <source>
        <dbReference type="Proteomes" id="UP000825935"/>
    </source>
</evidence>
<dbReference type="FunFam" id="1.25.40.10:FF:000344">
    <property type="entry name" value="Pentatricopeptide repeat-containing protein"/>
    <property type="match status" value="1"/>
</dbReference>
<evidence type="ECO:0008006" key="6">
    <source>
        <dbReference type="Google" id="ProtNLM"/>
    </source>
</evidence>
<evidence type="ECO:0000313" key="4">
    <source>
        <dbReference type="EMBL" id="KAH7429008.1"/>
    </source>
</evidence>
<feature type="repeat" description="PPR" evidence="3">
    <location>
        <begin position="259"/>
        <end position="293"/>
    </location>
</feature>
<dbReference type="GO" id="GO:0009451">
    <property type="term" value="P:RNA modification"/>
    <property type="evidence" value="ECO:0007669"/>
    <property type="project" value="InterPro"/>
</dbReference>
<feature type="repeat" description="PPR" evidence="3">
    <location>
        <begin position="123"/>
        <end position="157"/>
    </location>
</feature>
<feature type="repeat" description="PPR" evidence="3">
    <location>
        <begin position="428"/>
        <end position="462"/>
    </location>
</feature>
<feature type="repeat" description="PPR" evidence="3">
    <location>
        <begin position="530"/>
        <end position="564"/>
    </location>
</feature>
<evidence type="ECO:0000256" key="2">
    <source>
        <dbReference type="ARBA" id="ARBA00061659"/>
    </source>
</evidence>
<dbReference type="AlphaFoldDB" id="A0A8T2U2W5"/>
<dbReference type="GO" id="GO:0003723">
    <property type="term" value="F:RNA binding"/>
    <property type="evidence" value="ECO:0007669"/>
    <property type="project" value="InterPro"/>
</dbReference>
<dbReference type="NCBIfam" id="TIGR00756">
    <property type="entry name" value="PPR"/>
    <property type="match status" value="6"/>
</dbReference>
<sequence>MDVKSMRSIQILSNRLTSHTRESWDSLISDYLIYHGPDAALAAYERMPKADSALLSGHTYVLLLKACISLNDCERGNQIHEQVAKQGLLERDIYVSSCLIDMYVKCGLLIKAEQVLHGLPKRNVVSWTTLIGGYVEKGYCGTALECLCKMQLEGIRPNTLTFIYCLRCCCKVNDINSGDKVHVDIARHSLHKDLYLGTALVDMYAKCGALDKAVQVFDMLEARNVVSWTALISGFVEQGNSERALDYYECMLLEGVVPNCVTFICSLKACCSGGAIDKALELHSYIEREGFLRQDPMIGVTLVDMYAKCGLLAKAQHVFHNLPCQNVISWNALITGYVEHGYGDRALHCYEQMQHKGVTPDSVTFLCSLKGCSIMRSLAKGQELHFEVERRGLVYKDIAIANTLVDMYAKCGPLFMAQQLFDKLPDKNLVAWNSLIAGYAENGSSEKVVELFKQMQEANICPDSVSYLCGLKAFCNTDQFTSCRDLLDQVLKDGLSVNDIYVGSTLVSMYAKHGDLVRAQEVFDGLPVRDVVAWNALAAGYAEHGCGEDALQLLEKMESQGVSPNAVTYLCSLKACSSMGAVDKGRDIHVEVERRGLLEKELIGNTLVNMYAKCGLLTIAHQVFCNLKFQNVVSWTALMAGYGQRGESNVVFRMFLDMVESGVKPNPVTLVVILSACNRACLFTESQNYFEMISKDYGIPHTIKHHACMVDLFGRSGHLDNALSLVNKMPFSPNLVVWHIILGACKGIGSIGIGKHAFNHALQSDENDCTSVASC</sequence>
<dbReference type="Proteomes" id="UP000825935">
    <property type="component" value="Chromosome 9"/>
</dbReference>
<dbReference type="FunFam" id="1.25.40.10:FF:000031">
    <property type="entry name" value="Pentatricopeptide repeat-containing protein mitochondrial"/>
    <property type="match status" value="3"/>
</dbReference>
<comment type="similarity">
    <text evidence="2">Belongs to the PPR family. PCMP-E subfamily.</text>
</comment>
<dbReference type="EMBL" id="CM035414">
    <property type="protein sequence ID" value="KAH7429007.1"/>
    <property type="molecule type" value="Genomic_DNA"/>
</dbReference>
<dbReference type="FunFam" id="1.25.40.10:FF:000158">
    <property type="entry name" value="pentatricopeptide repeat-containing protein At2g33680"/>
    <property type="match status" value="1"/>
</dbReference>
<dbReference type="InterPro" id="IPR046960">
    <property type="entry name" value="PPR_At4g14850-like_plant"/>
</dbReference>
<dbReference type="Gene3D" id="1.25.40.10">
    <property type="entry name" value="Tetratricopeptide repeat domain"/>
    <property type="match status" value="5"/>
</dbReference>
<proteinExistence type="inferred from homology"/>
<dbReference type="FunFam" id="1.25.40.10:FF:000205">
    <property type="entry name" value="Pentatricopeptide repeat-containing protein, mitochondrial"/>
    <property type="match status" value="1"/>
</dbReference>
<dbReference type="EMBL" id="CM035414">
    <property type="protein sequence ID" value="KAH7429008.1"/>
    <property type="molecule type" value="Genomic_DNA"/>
</dbReference>
<feature type="repeat" description="PPR" evidence="3">
    <location>
        <begin position="631"/>
        <end position="665"/>
    </location>
</feature>
<keyword evidence="1" id="KW-0677">Repeat</keyword>
<accession>A0A8T2U2W5</accession>
<dbReference type="GO" id="GO:0005739">
    <property type="term" value="C:mitochondrion"/>
    <property type="evidence" value="ECO:0007669"/>
    <property type="project" value="UniProtKB-ARBA"/>
</dbReference>
<dbReference type="Pfam" id="PF13041">
    <property type="entry name" value="PPR_2"/>
    <property type="match status" value="6"/>
</dbReference>
<comment type="caution">
    <text evidence="4">The sequence shown here is derived from an EMBL/GenBank/DDBJ whole genome shotgun (WGS) entry which is preliminary data.</text>
</comment>
<reference evidence="4" key="1">
    <citation type="submission" date="2021-08" db="EMBL/GenBank/DDBJ databases">
        <title>WGS assembly of Ceratopteris richardii.</title>
        <authorList>
            <person name="Marchant D.B."/>
            <person name="Chen G."/>
            <person name="Jenkins J."/>
            <person name="Shu S."/>
            <person name="Leebens-Mack J."/>
            <person name="Grimwood J."/>
            <person name="Schmutz J."/>
            <person name="Soltis P."/>
            <person name="Soltis D."/>
            <person name="Chen Z.-H."/>
        </authorList>
    </citation>
    <scope>NUCLEOTIDE SEQUENCE</scope>
    <source>
        <strain evidence="4">Whitten #5841</strain>
        <tissue evidence="4">Leaf</tissue>
    </source>
</reference>
<feature type="repeat" description="PPR" evidence="3">
    <location>
        <begin position="224"/>
        <end position="258"/>
    </location>
</feature>
<dbReference type="EMBL" id="CM035414">
    <property type="protein sequence ID" value="KAH7429004.1"/>
    <property type="molecule type" value="Genomic_DNA"/>
</dbReference>
<protein>
    <recommendedName>
        <fullName evidence="6">Pentatricopeptide repeat-containing protein</fullName>
    </recommendedName>
</protein>
<evidence type="ECO:0000256" key="3">
    <source>
        <dbReference type="PROSITE-ProRule" id="PRU00708"/>
    </source>
</evidence>
<name>A0A8T2U2W5_CERRI</name>
<organism evidence="4 5">
    <name type="scientific">Ceratopteris richardii</name>
    <name type="common">Triangle waterfern</name>
    <dbReference type="NCBI Taxonomy" id="49495"/>
    <lineage>
        <taxon>Eukaryota</taxon>
        <taxon>Viridiplantae</taxon>
        <taxon>Streptophyta</taxon>
        <taxon>Embryophyta</taxon>
        <taxon>Tracheophyta</taxon>
        <taxon>Polypodiopsida</taxon>
        <taxon>Polypodiidae</taxon>
        <taxon>Polypodiales</taxon>
        <taxon>Pteridineae</taxon>
        <taxon>Pteridaceae</taxon>
        <taxon>Parkerioideae</taxon>
        <taxon>Ceratopteris</taxon>
    </lineage>
</organism>
<keyword evidence="5" id="KW-1185">Reference proteome</keyword>
<dbReference type="InterPro" id="IPR002885">
    <property type="entry name" value="PPR_rpt"/>
</dbReference>
<dbReference type="OrthoDB" id="1914559at2759"/>
<dbReference type="GO" id="GO:0048731">
    <property type="term" value="P:system development"/>
    <property type="evidence" value="ECO:0007669"/>
    <property type="project" value="UniProtKB-ARBA"/>
</dbReference>
<feature type="repeat" description="PPR" evidence="3">
    <location>
        <begin position="326"/>
        <end position="360"/>
    </location>
</feature>
<dbReference type="PROSITE" id="PS51375">
    <property type="entry name" value="PPR"/>
    <property type="match status" value="7"/>
</dbReference>
<evidence type="ECO:0000256" key="1">
    <source>
        <dbReference type="ARBA" id="ARBA00022737"/>
    </source>
</evidence>
<gene>
    <name evidence="4" type="ORF">KP509_09G027000</name>
</gene>
<dbReference type="PANTHER" id="PTHR24015">
    <property type="entry name" value="OS07G0578800 PROTEIN-RELATED"/>
    <property type="match status" value="1"/>
</dbReference>